<dbReference type="EMBL" id="JAFREM010000016">
    <property type="protein sequence ID" value="MBO1306550.1"/>
    <property type="molecule type" value="Genomic_DNA"/>
</dbReference>
<evidence type="ECO:0000313" key="3">
    <source>
        <dbReference type="Proteomes" id="UP000664601"/>
    </source>
</evidence>
<proteinExistence type="predicted"/>
<sequence>MNFLILLTSFAGAAVGGVVSAILGLQLQKNNHSFEEIQGEKNEAFLNKQNERDNNFKKELQKQNDALTLSIQQKTRALTREMKQVDIDANLKAKARIEWITNVRDLSSNYIACLFCFNDSMEKIYNLDNAIHIYETSPLWQTSDKLPEAVSNRKLELEEMHSLKNEIISLSERILMQFSVQKEHEEIENTITSSVDLVIDVYRTARDKLGYKYVEKTEKDMTGFAKSIRKIFRDYLKKEWDKAKEGK</sequence>
<keyword evidence="3" id="KW-1185">Reference proteome</keyword>
<dbReference type="RefSeq" id="WP_207673477.1">
    <property type="nucleotide sequence ID" value="NZ_JAFREM010000016.1"/>
</dbReference>
<feature type="coiled-coil region" evidence="1">
    <location>
        <begin position="46"/>
        <end position="77"/>
    </location>
</feature>
<accession>A0ABS3LA94</accession>
<organism evidence="2 3">
    <name type="scientific">Candidatus Enterococcus moelleringii</name>
    <dbReference type="NCBI Taxonomy" id="2815325"/>
    <lineage>
        <taxon>Bacteria</taxon>
        <taxon>Bacillati</taxon>
        <taxon>Bacillota</taxon>
        <taxon>Bacilli</taxon>
        <taxon>Lactobacillales</taxon>
        <taxon>Enterococcaceae</taxon>
        <taxon>Enterococcus</taxon>
    </lineage>
</organism>
<evidence type="ECO:0000256" key="1">
    <source>
        <dbReference type="SAM" id="Coils"/>
    </source>
</evidence>
<dbReference type="Proteomes" id="UP000664601">
    <property type="component" value="Unassembled WGS sequence"/>
</dbReference>
<protein>
    <submittedName>
        <fullName evidence="2">Uncharacterized protein</fullName>
    </submittedName>
</protein>
<keyword evidence="1" id="KW-0175">Coiled coil</keyword>
<comment type="caution">
    <text evidence="2">The sequence shown here is derived from an EMBL/GenBank/DDBJ whole genome shotgun (WGS) entry which is preliminary data.</text>
</comment>
<name>A0ABS3LA94_9ENTE</name>
<gene>
    <name evidence="2" type="ORF">JZO70_10275</name>
</gene>
<evidence type="ECO:0000313" key="2">
    <source>
        <dbReference type="EMBL" id="MBO1306550.1"/>
    </source>
</evidence>
<reference evidence="2 3" key="1">
    <citation type="submission" date="2021-03" db="EMBL/GenBank/DDBJ databases">
        <title>Enterococcal diversity collection.</title>
        <authorList>
            <person name="Gilmore M.S."/>
            <person name="Schwartzman J."/>
            <person name="Van Tyne D."/>
            <person name="Martin M."/>
            <person name="Earl A.M."/>
            <person name="Manson A.L."/>
            <person name="Straub T."/>
            <person name="Salamzade R."/>
            <person name="Saavedra J."/>
            <person name="Lebreton F."/>
            <person name="Prichula J."/>
            <person name="Schaufler K."/>
            <person name="Gaca A."/>
            <person name="Sgardioli B."/>
            <person name="Wagenaar J."/>
            <person name="Strong T."/>
        </authorList>
    </citation>
    <scope>NUCLEOTIDE SEQUENCE [LARGE SCALE GENOMIC DNA]</scope>
    <source>
        <strain evidence="2 3">669A</strain>
    </source>
</reference>